<dbReference type="AlphaFoldDB" id="A0A1S3IDK1"/>
<name>A0A1S3IDK1_LINAN</name>
<dbReference type="GO" id="GO:0045944">
    <property type="term" value="P:positive regulation of transcription by RNA polymerase II"/>
    <property type="evidence" value="ECO:0007669"/>
    <property type="project" value="TreeGrafter"/>
</dbReference>
<evidence type="ECO:0000256" key="5">
    <source>
        <dbReference type="ARBA" id="ARBA00022553"/>
    </source>
</evidence>
<dbReference type="PANTHER" id="PTHR13589:SF15">
    <property type="entry name" value="CREB-REGULATED TRANSCRIPTION COACTIVATOR, ISOFORM B"/>
    <property type="match status" value="1"/>
</dbReference>
<keyword evidence="6" id="KW-0805">Transcription regulation</keyword>
<evidence type="ECO:0000256" key="2">
    <source>
        <dbReference type="ARBA" id="ARBA00004496"/>
    </source>
</evidence>
<evidence type="ECO:0000256" key="1">
    <source>
        <dbReference type="ARBA" id="ARBA00004123"/>
    </source>
</evidence>
<accession>A0A1S3IDK1</accession>
<proteinExistence type="inferred from homology"/>
<feature type="region of interest" description="Disordered" evidence="10">
    <location>
        <begin position="135"/>
        <end position="188"/>
    </location>
</feature>
<dbReference type="PANTHER" id="PTHR13589">
    <property type="entry name" value="CREB-REGULATED TRANSCRIPTION COACTIVATOR"/>
    <property type="match status" value="1"/>
</dbReference>
<comment type="subcellular location">
    <subcellularLocation>
        <location evidence="2">Cytoplasm</location>
    </subcellularLocation>
    <subcellularLocation>
        <location evidence="1">Nucleus</location>
    </subcellularLocation>
</comment>
<dbReference type="Proteomes" id="UP000085678">
    <property type="component" value="Unplaced"/>
</dbReference>
<evidence type="ECO:0000256" key="9">
    <source>
        <dbReference type="ARBA" id="ARBA00023242"/>
    </source>
</evidence>
<keyword evidence="7" id="KW-0010">Activator</keyword>
<keyword evidence="5" id="KW-0597">Phosphoprotein</keyword>
<organism evidence="12 13">
    <name type="scientific">Lingula anatina</name>
    <name type="common">Brachiopod</name>
    <name type="synonym">Lingula unguis</name>
    <dbReference type="NCBI Taxonomy" id="7574"/>
    <lineage>
        <taxon>Eukaryota</taxon>
        <taxon>Metazoa</taxon>
        <taxon>Spiralia</taxon>
        <taxon>Lophotrochozoa</taxon>
        <taxon>Brachiopoda</taxon>
        <taxon>Linguliformea</taxon>
        <taxon>Lingulata</taxon>
        <taxon>Lingulida</taxon>
        <taxon>Linguloidea</taxon>
        <taxon>Lingulidae</taxon>
        <taxon>Lingula</taxon>
    </lineage>
</organism>
<evidence type="ECO:0000313" key="13">
    <source>
        <dbReference type="RefSeq" id="XP_013395514.1"/>
    </source>
</evidence>
<evidence type="ECO:0000259" key="11">
    <source>
        <dbReference type="Pfam" id="PF12884"/>
    </source>
</evidence>
<dbReference type="InterPro" id="IPR024783">
    <property type="entry name" value="TORC_N"/>
</dbReference>
<dbReference type="RefSeq" id="XP_013395514.1">
    <property type="nucleotide sequence ID" value="XM_013540060.1"/>
</dbReference>
<keyword evidence="12" id="KW-1185">Reference proteome</keyword>
<evidence type="ECO:0000256" key="4">
    <source>
        <dbReference type="ARBA" id="ARBA00022490"/>
    </source>
</evidence>
<keyword evidence="9" id="KW-0539">Nucleus</keyword>
<dbReference type="GO" id="GO:0008140">
    <property type="term" value="F:cAMP response element binding protein binding"/>
    <property type="evidence" value="ECO:0007669"/>
    <property type="project" value="InterPro"/>
</dbReference>
<sequence>MLDPLHHFRITTSLSFSAIMANPRKFSEKIALHNQKQAEETAAFEAIMREVTGATRGVGIVQKQHHLHISHPNLGAYRGGSLPNVNQLAGGNSIDLQSALHSLDEMKHGRQTIVDRLHNRSRSRELAMHRRTFPRVDHSPYGNAYLTPPQMGEGWRRTNSDSALHQSAMAPPSEQLSPNTPPQHRRSK</sequence>
<dbReference type="KEGG" id="lak:106162694"/>
<gene>
    <name evidence="13" type="primary">LOC106162694</name>
</gene>
<dbReference type="Pfam" id="PF12884">
    <property type="entry name" value="TORC_N"/>
    <property type="match status" value="1"/>
</dbReference>
<comment type="similarity">
    <text evidence="3">Belongs to the TORC family.</text>
</comment>
<keyword evidence="4" id="KW-0963">Cytoplasm</keyword>
<evidence type="ECO:0000256" key="8">
    <source>
        <dbReference type="ARBA" id="ARBA00023163"/>
    </source>
</evidence>
<evidence type="ECO:0000256" key="3">
    <source>
        <dbReference type="ARBA" id="ARBA00007167"/>
    </source>
</evidence>
<reference evidence="13" key="1">
    <citation type="submission" date="2025-08" db="UniProtKB">
        <authorList>
            <consortium name="RefSeq"/>
        </authorList>
    </citation>
    <scope>IDENTIFICATION</scope>
    <source>
        <tissue evidence="13">Gonads</tissue>
    </source>
</reference>
<evidence type="ECO:0000313" key="12">
    <source>
        <dbReference type="Proteomes" id="UP000085678"/>
    </source>
</evidence>
<dbReference type="STRING" id="7574.A0A1S3IDK1"/>
<keyword evidence="8" id="KW-0804">Transcription</keyword>
<dbReference type="OrthoDB" id="8947034at2759"/>
<evidence type="ECO:0000256" key="10">
    <source>
        <dbReference type="SAM" id="MobiDB-lite"/>
    </source>
</evidence>
<dbReference type="GO" id="GO:0005634">
    <property type="term" value="C:nucleus"/>
    <property type="evidence" value="ECO:0007669"/>
    <property type="project" value="UniProtKB-SubCell"/>
</dbReference>
<dbReference type="InParanoid" id="A0A1S3IDK1"/>
<dbReference type="GO" id="GO:0005737">
    <property type="term" value="C:cytoplasm"/>
    <property type="evidence" value="ECO:0007669"/>
    <property type="project" value="UniProtKB-SubCell"/>
</dbReference>
<dbReference type="GO" id="GO:0051289">
    <property type="term" value="P:protein homotetramerization"/>
    <property type="evidence" value="ECO:0007669"/>
    <property type="project" value="InterPro"/>
</dbReference>
<dbReference type="InterPro" id="IPR024786">
    <property type="entry name" value="TORC"/>
</dbReference>
<protein>
    <submittedName>
        <fullName evidence="13">CREB-regulated transcription coactivator 1-like</fullName>
    </submittedName>
</protein>
<feature type="domain" description="Transducer of regulated CREB activity N-terminal" evidence="11">
    <location>
        <begin position="22"/>
        <end position="83"/>
    </location>
</feature>
<evidence type="ECO:0000256" key="7">
    <source>
        <dbReference type="ARBA" id="ARBA00023159"/>
    </source>
</evidence>
<evidence type="ECO:0000256" key="6">
    <source>
        <dbReference type="ARBA" id="ARBA00023015"/>
    </source>
</evidence>
<dbReference type="GeneID" id="106162694"/>